<dbReference type="InterPro" id="IPR019734">
    <property type="entry name" value="TPR_rpt"/>
</dbReference>
<dbReference type="Pfam" id="PF13424">
    <property type="entry name" value="TPR_12"/>
    <property type="match status" value="1"/>
</dbReference>
<evidence type="ECO:0000313" key="3">
    <source>
        <dbReference type="EMBL" id="QWG01993.1"/>
    </source>
</evidence>
<dbReference type="KEGG" id="fya:KMW28_20580"/>
<protein>
    <submittedName>
        <fullName evidence="3">Tetratricopeptide repeat protein</fullName>
    </submittedName>
</protein>
<keyword evidence="2" id="KW-0802">TPR repeat</keyword>
<dbReference type="Proteomes" id="UP000678679">
    <property type="component" value="Chromosome 1"/>
</dbReference>
<dbReference type="PANTHER" id="PTHR45641:SF19">
    <property type="entry name" value="NEPHROCYSTIN-3"/>
    <property type="match status" value="1"/>
</dbReference>
<dbReference type="EMBL" id="CP076132">
    <property type="protein sequence ID" value="QWG01993.1"/>
    <property type="molecule type" value="Genomic_DNA"/>
</dbReference>
<dbReference type="AlphaFoldDB" id="A0AAX1N330"/>
<keyword evidence="4" id="KW-1185">Reference proteome</keyword>
<dbReference type="SUPFAM" id="SSF48452">
    <property type="entry name" value="TPR-like"/>
    <property type="match status" value="3"/>
</dbReference>
<dbReference type="SMART" id="SM00028">
    <property type="entry name" value="TPR"/>
    <property type="match status" value="8"/>
</dbReference>
<dbReference type="InterPro" id="IPR011990">
    <property type="entry name" value="TPR-like_helical_dom_sf"/>
</dbReference>
<name>A0AAX1N330_9BACT</name>
<keyword evidence="1" id="KW-0677">Repeat</keyword>
<sequence length="573" mass="66883">MLILIVLPHFNFAQNVEQDSLSIEQDEISEIQYELDSLLSFNYHIEAQHLSDSIIVLAKEKYLNTDERIILLHKKIAEKFADKGYSNIASQYLQKGLALLRAQPNPNYGFIGDMYMYLAHIFRHHQLSTIAINYYEQAAEAYEEAEGMNHFYNLINAYMTLGNYNFEIQNFGTSTSYYTKASDIIAEMDTEYREDMFVILNRIATAHTATGSYRLALNNLDRSKTIAKKIFGKNALELQRVNEQIANVYFKKADYDSANIYALESLDILFSNVGTKDQRQSYMRQNSDVFFNKRRYNYAHTWYKKLFDDLLLTNKELNDVNDIISWYTRIGEKFERMSQDSIAYVMYEECLEVNQKSFGEENLKAAQLMHKISRVLAKMNEFDKAEDFTNKAYDMEWDMGSSKDSAQIVIQQIDLAGLLLQKGDTLQSIQLYHRVLDSEKESESRWKAMAYNNLSMIHYAHHQYDSSFHYASQLLEYYNTNYGRDYVKTLGCYLLLGNIVYGMGKEKQAVEGYYSKPIRLAPNLFLKKNEVALHANINLSKYYLQENKEDLSRRYDSQAREIQVYISSGNQFP</sequence>
<evidence type="ECO:0000256" key="1">
    <source>
        <dbReference type="ARBA" id="ARBA00022737"/>
    </source>
</evidence>
<organism evidence="3 4">
    <name type="scientific">Flammeovirga yaeyamensis</name>
    <dbReference type="NCBI Taxonomy" id="367791"/>
    <lineage>
        <taxon>Bacteria</taxon>
        <taxon>Pseudomonadati</taxon>
        <taxon>Bacteroidota</taxon>
        <taxon>Cytophagia</taxon>
        <taxon>Cytophagales</taxon>
        <taxon>Flammeovirgaceae</taxon>
        <taxon>Flammeovirga</taxon>
    </lineage>
</organism>
<dbReference type="RefSeq" id="WP_169665691.1">
    <property type="nucleotide sequence ID" value="NZ_CP076132.1"/>
</dbReference>
<evidence type="ECO:0000256" key="2">
    <source>
        <dbReference type="ARBA" id="ARBA00022803"/>
    </source>
</evidence>
<gene>
    <name evidence="3" type="ORF">KMW28_20580</name>
</gene>
<evidence type="ECO:0000313" key="4">
    <source>
        <dbReference type="Proteomes" id="UP000678679"/>
    </source>
</evidence>
<dbReference type="PANTHER" id="PTHR45641">
    <property type="entry name" value="TETRATRICOPEPTIDE REPEAT PROTEIN (AFU_ORTHOLOGUE AFUA_6G03870)"/>
    <property type="match status" value="1"/>
</dbReference>
<proteinExistence type="predicted"/>
<dbReference type="Gene3D" id="1.25.40.10">
    <property type="entry name" value="Tetratricopeptide repeat domain"/>
    <property type="match status" value="4"/>
</dbReference>
<reference evidence="3 4" key="1">
    <citation type="submission" date="2021-05" db="EMBL/GenBank/DDBJ databases">
        <title>Comparative genomic studies on the polysaccharide-degrading batcterial strains of the Flammeovirga genus.</title>
        <authorList>
            <person name="Zewei F."/>
            <person name="Zheng Z."/>
            <person name="Yu L."/>
            <person name="Ruyue G."/>
            <person name="Yanhong M."/>
            <person name="Yuanyuan C."/>
            <person name="Jingyan G."/>
            <person name="Wenjun H."/>
        </authorList>
    </citation>
    <scope>NUCLEOTIDE SEQUENCE [LARGE SCALE GENOMIC DNA]</scope>
    <source>
        <strain evidence="3 4">NBRC:100898</strain>
    </source>
</reference>
<accession>A0AAX1N330</accession>